<dbReference type="InterPro" id="IPR010378">
    <property type="entry name" value="TRAPPC13"/>
</dbReference>
<evidence type="ECO:0000256" key="1">
    <source>
        <dbReference type="SAM" id="MobiDB-lite"/>
    </source>
</evidence>
<proteinExistence type="predicted"/>
<feature type="compositionally biased region" description="Polar residues" evidence="1">
    <location>
        <begin position="558"/>
        <end position="584"/>
    </location>
</feature>
<dbReference type="AlphaFoldDB" id="A0AAX4K8H9"/>
<dbReference type="Proteomes" id="UP001358614">
    <property type="component" value="Chromosome 1"/>
</dbReference>
<feature type="compositionally biased region" description="Low complexity" evidence="1">
    <location>
        <begin position="374"/>
        <end position="389"/>
    </location>
</feature>
<dbReference type="RefSeq" id="XP_066080739.1">
    <property type="nucleotide sequence ID" value="XM_066224642.1"/>
</dbReference>
<feature type="compositionally biased region" description="Polar residues" evidence="1">
    <location>
        <begin position="496"/>
        <end position="534"/>
    </location>
</feature>
<feature type="compositionally biased region" description="Polar residues" evidence="1">
    <location>
        <begin position="350"/>
        <end position="367"/>
    </location>
</feature>
<feature type="domain" description="Trafficking protein particle complex subunit 13 middle" evidence="3">
    <location>
        <begin position="188"/>
        <end position="328"/>
    </location>
</feature>
<sequence>MEPPLTLIINKISPPSLIPSYLPSTTSISPTSPVPLPPPPREFHFSPTPNYPTPYGNVSLGSTLDLDVSLENTNVGKADVLGVRMMLECQGPGGRFRLGEVIHSNDNDKSKDGEQPSSSTSENIRGAQDKQEHEALPILRYGEKVNLKIDNEIKDLGVNVLIVSVAWETLEGRKTFQRFLKFNVIPPLSIKTRIQTPSNPNTLLSPTKREQVYLEILIQNVSGESMILSNVFLEPVKGLISNLTSKEEEEKEKIILLPEDIRQFLFILSPSNAEDANTNTDTVSKSSFPPVYQPGTILPLGRLDVTWISGIYHLKGRLQTSTLNRRVPFPPTVTPAQQQQQQRGVLPARTLSSQSAIPTHGSPLSTPQKDRLGANSTNANANTLLAPSPIKGTLNTRDAEGEDQQWEVDLTMIDDQREFEVEKKFSMGFRLGVRSTNYIHEGATRRPSSISVPGPTEKKEEENDNDDDDVPLSRISSRVDQELPPPPAPRIAIQYLTPTPSALATQQSVGGPQISVLSPSRTGNPLSPAPSSNAALVDRRPFTPLSNTGAGAGPSRPMTPSSLSGQLRQAQSQGLASNQGSPRISNRFGDGTPLSFNTTTANTNQIVLDDEQVEGQDVFPPSPYITNGAGAQKTNGIINLGNSLKLLEVKPLGKVIQNIGQLAYMMDNDQDEHEIKGKHKWEVEYKFDLDFIAFDQGLEDLGGLRILILDDSGEGEKIDGKVVKEYNSLGDIYIVS</sequence>
<keyword evidence="5" id="KW-1185">Reference proteome</keyword>
<feature type="region of interest" description="Disordered" evidence="1">
    <location>
        <begin position="440"/>
        <end position="598"/>
    </location>
</feature>
<dbReference type="InterPro" id="IPR055429">
    <property type="entry name" value="TRAPPC13_M"/>
</dbReference>
<feature type="region of interest" description="Disordered" evidence="1">
    <location>
        <begin position="329"/>
        <end position="403"/>
    </location>
</feature>
<dbReference type="GO" id="GO:1990072">
    <property type="term" value="C:TRAPPIII protein complex"/>
    <property type="evidence" value="ECO:0007669"/>
    <property type="project" value="TreeGrafter"/>
</dbReference>
<dbReference type="Pfam" id="PF06159">
    <property type="entry name" value="TRAPPC13_N"/>
    <property type="match status" value="1"/>
</dbReference>
<dbReference type="PANTHER" id="PTHR13134">
    <property type="entry name" value="TRAFFICKING PROTEIN PARTICLE COMPLEX SUBUNIT 13"/>
    <property type="match status" value="1"/>
</dbReference>
<dbReference type="InterPro" id="IPR055427">
    <property type="entry name" value="TRAPPC13_N"/>
</dbReference>
<organism evidence="4 5">
    <name type="scientific">Kwoniella europaea PYCC6329</name>
    <dbReference type="NCBI Taxonomy" id="1423913"/>
    <lineage>
        <taxon>Eukaryota</taxon>
        <taxon>Fungi</taxon>
        <taxon>Dikarya</taxon>
        <taxon>Basidiomycota</taxon>
        <taxon>Agaricomycotina</taxon>
        <taxon>Tremellomycetes</taxon>
        <taxon>Tremellales</taxon>
        <taxon>Cryptococcaceae</taxon>
        <taxon>Kwoniella</taxon>
    </lineage>
</organism>
<protein>
    <recommendedName>
        <fullName evidence="6">DUF974 domain-containing protein</fullName>
    </recommendedName>
</protein>
<dbReference type="KEGG" id="ker:91099618"/>
<feature type="domain" description="Trafficking protein particle complex subunit 13 N-terminal" evidence="2">
    <location>
        <begin position="39"/>
        <end position="184"/>
    </location>
</feature>
<dbReference type="GeneID" id="91099618"/>
<evidence type="ECO:0000313" key="4">
    <source>
        <dbReference type="EMBL" id="WWD02772.1"/>
    </source>
</evidence>
<evidence type="ECO:0000259" key="2">
    <source>
        <dbReference type="Pfam" id="PF06159"/>
    </source>
</evidence>
<accession>A0AAX4K8H9</accession>
<name>A0AAX4K8H9_9TREE</name>
<feature type="region of interest" description="Disordered" evidence="1">
    <location>
        <begin position="103"/>
        <end position="131"/>
    </location>
</feature>
<dbReference type="PANTHER" id="PTHR13134:SF3">
    <property type="entry name" value="TRAFFICKING PROTEIN PARTICLE COMPLEX SUBUNIT 13"/>
    <property type="match status" value="1"/>
</dbReference>
<reference evidence="4 5" key="1">
    <citation type="submission" date="2024-01" db="EMBL/GenBank/DDBJ databases">
        <title>Comparative genomics of Cryptococcus and Kwoniella reveals pathogenesis evolution and contrasting modes of karyotype evolution via chromosome fusion or intercentromeric recombination.</title>
        <authorList>
            <person name="Coelho M.A."/>
            <person name="David-Palma M."/>
            <person name="Shea T."/>
            <person name="Bowers K."/>
            <person name="McGinley-Smith S."/>
            <person name="Mohammad A.W."/>
            <person name="Gnirke A."/>
            <person name="Yurkov A.M."/>
            <person name="Nowrousian M."/>
            <person name="Sun S."/>
            <person name="Cuomo C.A."/>
            <person name="Heitman J."/>
        </authorList>
    </citation>
    <scope>NUCLEOTIDE SEQUENCE [LARGE SCALE GENOMIC DNA]</scope>
    <source>
        <strain evidence="4 5">PYCC6329</strain>
    </source>
</reference>
<evidence type="ECO:0000313" key="5">
    <source>
        <dbReference type="Proteomes" id="UP001358614"/>
    </source>
</evidence>
<feature type="compositionally biased region" description="Basic and acidic residues" evidence="1">
    <location>
        <begin position="103"/>
        <end position="114"/>
    </location>
</feature>
<evidence type="ECO:0008006" key="6">
    <source>
        <dbReference type="Google" id="ProtNLM"/>
    </source>
</evidence>
<dbReference type="Pfam" id="PF23647">
    <property type="entry name" value="TRAPPC13_M"/>
    <property type="match status" value="1"/>
</dbReference>
<gene>
    <name evidence="4" type="ORF">V865_000814</name>
</gene>
<dbReference type="EMBL" id="CP144089">
    <property type="protein sequence ID" value="WWD02772.1"/>
    <property type="molecule type" value="Genomic_DNA"/>
</dbReference>
<evidence type="ECO:0000259" key="3">
    <source>
        <dbReference type="Pfam" id="PF23647"/>
    </source>
</evidence>